<evidence type="ECO:0000313" key="2">
    <source>
        <dbReference type="EMBL" id="QEQ98369.1"/>
    </source>
</evidence>
<dbReference type="EMBL" id="CP043869">
    <property type="protein sequence ID" value="QEQ98369.1"/>
    <property type="molecule type" value="Genomic_DNA"/>
</dbReference>
<keyword evidence="1" id="KW-0732">Signal</keyword>
<reference evidence="2 3" key="1">
    <citation type="journal article" date="2019" name="Biochem. Eng. J.">
        <title>Metabolic engineering of the marine bacteria Neptunomonas concharum for the production of acetoin and meso-2,3-butanediol from acetate.</title>
        <authorList>
            <person name="Li W."/>
            <person name="Pu N."/>
            <person name="Liu C.-X."/>
            <person name="Yuan Q.-P."/>
            <person name="Li Z.-J."/>
        </authorList>
    </citation>
    <scope>NUCLEOTIDE SEQUENCE [LARGE SCALE GENOMIC DNA]</scope>
    <source>
        <strain evidence="2 3">JCM17730</strain>
    </source>
</reference>
<dbReference type="KEGG" id="ncu:F0U83_07245"/>
<accession>A0A5P1RFD4</accession>
<protein>
    <recommendedName>
        <fullName evidence="4">Porin</fullName>
    </recommendedName>
</protein>
<evidence type="ECO:0000313" key="3">
    <source>
        <dbReference type="Proteomes" id="UP000324760"/>
    </source>
</evidence>
<name>A0A5P1RFD4_9GAMM</name>
<dbReference type="Proteomes" id="UP000324760">
    <property type="component" value="Chromosome"/>
</dbReference>
<gene>
    <name evidence="2" type="ORF">F0U83_07245</name>
</gene>
<keyword evidence="3" id="KW-1185">Reference proteome</keyword>
<organism evidence="2 3">
    <name type="scientific">Neptunomonas concharum</name>
    <dbReference type="NCBI Taxonomy" id="1031538"/>
    <lineage>
        <taxon>Bacteria</taxon>
        <taxon>Pseudomonadati</taxon>
        <taxon>Pseudomonadota</taxon>
        <taxon>Gammaproteobacteria</taxon>
        <taxon>Oceanospirillales</taxon>
        <taxon>Oceanospirillaceae</taxon>
        <taxon>Neptunomonas</taxon>
    </lineage>
</organism>
<evidence type="ECO:0000256" key="1">
    <source>
        <dbReference type="SAM" id="SignalP"/>
    </source>
</evidence>
<dbReference type="OrthoDB" id="1188513at2"/>
<proteinExistence type="predicted"/>
<evidence type="ECO:0008006" key="4">
    <source>
        <dbReference type="Google" id="ProtNLM"/>
    </source>
</evidence>
<feature type="chain" id="PRO_5025032333" description="Porin" evidence="1">
    <location>
        <begin position="21"/>
        <end position="401"/>
    </location>
</feature>
<sequence>MNTQLCTVLLGSLFSCSVTADSEVEFELSGKLSLEARGFLESPAYEGQHSGRGALSLALEPDMYWAMNNGGDAVTFKPFFRLDQQDNQRTHADIRELSWTHLGDGWELRSGLRKVFWGVTEFQHLVDVINQSDAVEDIDSEDKLGQPMINLSLVRDWGIVDLYLLPGFREQTFAGRSGRLRAPLVVDTDNARYEAGNKEWHTDLAVRWSHSVGDFDLGTYWFRGTQRTPELSLDLSGSSPMLVPTYVQMNQFGFDLQATLNSWLWKAELIWRDTDKEHYWASQAGFEYTFYGIADSDADLGVLLEYGWDQRGEDATAIFQNDISAGARITLNDANSTEFLAGFIHDLDYHSTSFQVEASRRIGSGWKVSVDGRFFAAKNSRDPLSALDDDSHIQLTLDRYF</sequence>
<dbReference type="AlphaFoldDB" id="A0A5P1RFD4"/>
<feature type="signal peptide" evidence="1">
    <location>
        <begin position="1"/>
        <end position="20"/>
    </location>
</feature>